<feature type="domain" description="Nitroreductase" evidence="3">
    <location>
        <begin position="38"/>
        <end position="213"/>
    </location>
</feature>
<evidence type="ECO:0000313" key="4">
    <source>
        <dbReference type="EMBL" id="MBD1372612.1"/>
    </source>
</evidence>
<comment type="similarity">
    <text evidence="1">Belongs to the nitroreductase family.</text>
</comment>
<sequence length="235" mass="26414">MTTKNDSKQDYFDKIKEIKVSDEKPEPLTDQNFFTVAKERSSIRHYDPEHKMTESELREILETAILAPSSSNIQPWRFLVIQDQSLKEQLLPIANNQQQIVDASAIIAVLSDVEGYKKAEDIYGGIVKAGRMTEEIKDFYVNQIHQHYGNLSPAEATRVAMIDGGLVSMQLMLAAKAKGYDTVPMGGFDPVQFVKLFHVPAQYEPVMLIAIGKATQAGFGKVRLSVDEVTSWNKY</sequence>
<evidence type="ECO:0000256" key="1">
    <source>
        <dbReference type="ARBA" id="ARBA00007118"/>
    </source>
</evidence>
<evidence type="ECO:0000259" key="3">
    <source>
        <dbReference type="Pfam" id="PF00881"/>
    </source>
</evidence>
<keyword evidence="5" id="KW-1185">Reference proteome</keyword>
<organism evidence="4 5">
    <name type="scientific">Polycladospora coralii</name>
    <dbReference type="NCBI Taxonomy" id="2771432"/>
    <lineage>
        <taxon>Bacteria</taxon>
        <taxon>Bacillati</taxon>
        <taxon>Bacillota</taxon>
        <taxon>Bacilli</taxon>
        <taxon>Bacillales</taxon>
        <taxon>Thermoactinomycetaceae</taxon>
        <taxon>Polycladospora</taxon>
    </lineage>
</organism>
<dbReference type="AlphaFoldDB" id="A0A926NAP8"/>
<dbReference type="PANTHER" id="PTHR43673">
    <property type="entry name" value="NAD(P)H NITROREDUCTASE YDGI-RELATED"/>
    <property type="match status" value="1"/>
</dbReference>
<dbReference type="SUPFAM" id="SSF55469">
    <property type="entry name" value="FMN-dependent nitroreductase-like"/>
    <property type="match status" value="1"/>
</dbReference>
<accession>A0A926NAP8</accession>
<dbReference type="Pfam" id="PF00881">
    <property type="entry name" value="Nitroreductase"/>
    <property type="match status" value="1"/>
</dbReference>
<dbReference type="PANTHER" id="PTHR43673:SF10">
    <property type="entry name" value="NADH DEHYDROGENASE_NAD(P)H NITROREDUCTASE XCC3605-RELATED"/>
    <property type="match status" value="1"/>
</dbReference>
<protein>
    <submittedName>
        <fullName evidence="4">Nitroreductase family protein</fullName>
    </submittedName>
</protein>
<gene>
    <name evidence="4" type="ORF">IC620_09620</name>
</gene>
<evidence type="ECO:0000256" key="2">
    <source>
        <dbReference type="ARBA" id="ARBA00023002"/>
    </source>
</evidence>
<evidence type="ECO:0000313" key="5">
    <source>
        <dbReference type="Proteomes" id="UP000661691"/>
    </source>
</evidence>
<dbReference type="InterPro" id="IPR029479">
    <property type="entry name" value="Nitroreductase"/>
</dbReference>
<comment type="caution">
    <text evidence="4">The sequence shown here is derived from an EMBL/GenBank/DDBJ whole genome shotgun (WGS) entry which is preliminary data.</text>
</comment>
<name>A0A926NAP8_9BACL</name>
<dbReference type="Gene3D" id="3.40.109.10">
    <property type="entry name" value="NADH Oxidase"/>
    <property type="match status" value="1"/>
</dbReference>
<keyword evidence="2" id="KW-0560">Oxidoreductase</keyword>
<dbReference type="GO" id="GO:0016491">
    <property type="term" value="F:oxidoreductase activity"/>
    <property type="evidence" value="ECO:0007669"/>
    <property type="project" value="UniProtKB-KW"/>
</dbReference>
<reference evidence="4" key="1">
    <citation type="submission" date="2020-09" db="EMBL/GenBank/DDBJ databases">
        <title>A novel bacterium of genus Hazenella, isolated from South China Sea.</title>
        <authorList>
            <person name="Huang H."/>
            <person name="Mo K."/>
            <person name="Hu Y."/>
        </authorList>
    </citation>
    <scope>NUCLEOTIDE SEQUENCE</scope>
    <source>
        <strain evidence="4">IB182357</strain>
    </source>
</reference>
<proteinExistence type="inferred from homology"/>
<dbReference type="RefSeq" id="WP_191140517.1">
    <property type="nucleotide sequence ID" value="NZ_JACXAG020000006.1"/>
</dbReference>
<dbReference type="InterPro" id="IPR000415">
    <property type="entry name" value="Nitroreductase-like"/>
</dbReference>
<dbReference type="EMBL" id="JACXAH010000012">
    <property type="protein sequence ID" value="MBD1372612.1"/>
    <property type="molecule type" value="Genomic_DNA"/>
</dbReference>
<dbReference type="CDD" id="cd02137">
    <property type="entry name" value="MhqN-like"/>
    <property type="match status" value="1"/>
</dbReference>
<dbReference type="Proteomes" id="UP000661691">
    <property type="component" value="Unassembled WGS sequence"/>
</dbReference>